<sequence length="384" mass="39557">MAHPSHPQQPDPHGSWGHQGQQGYGPPPGQSAPPPGHGPPHAQGPPPHGQGAAPYGQGQPPYGQGASPYGQGQPPYGPGAGPYGQGQPPYGQGAGPYGQGYDQGAGPYGQGQPPYGQNQGQYGYGNQMGAPSYGSPPPGDRNNKAVLISVIVVLSGLLIGGGAYGAYAFLGAPGPAPTLIAQPTTSPSAPPTSAPPSSAPPSAPPSATPSDSPEPSSTPSGSADEPLEHSEFGDWNFSLKGEKYAARKVGGWTYDSCDPVDAEGVMADNNCENAVQLAYTAYGGNLKAVQIILAFPSSGDTKNAAKQLKNTADKNVAWRRSSAHRSYSYGKIYTGAYVKHLVITIVTANSSAKPKAAKFHTALQTDRGVYFFMGRRQTERPVTS</sequence>
<feature type="region of interest" description="Disordered" evidence="1">
    <location>
        <begin position="180"/>
        <end position="230"/>
    </location>
</feature>
<feature type="compositionally biased region" description="Low complexity" evidence="1">
    <location>
        <begin position="49"/>
        <end position="74"/>
    </location>
</feature>
<feature type="compositionally biased region" description="Low complexity" evidence="1">
    <location>
        <begin position="110"/>
        <end position="127"/>
    </location>
</feature>
<dbReference type="OrthoDB" id="4537560at2"/>
<name>A0A4R4NS12_9ACTN</name>
<reference evidence="3 4" key="1">
    <citation type="submission" date="2019-02" db="EMBL/GenBank/DDBJ databases">
        <title>Draft genome sequences of novel Actinobacteria.</title>
        <authorList>
            <person name="Sahin N."/>
            <person name="Ay H."/>
            <person name="Saygin H."/>
        </authorList>
    </citation>
    <scope>NUCLEOTIDE SEQUENCE [LARGE SCALE GENOMIC DNA]</scope>
    <source>
        <strain evidence="3 4">KC201</strain>
    </source>
</reference>
<feature type="compositionally biased region" description="Pro residues" evidence="1">
    <location>
        <begin position="188"/>
        <end position="207"/>
    </location>
</feature>
<dbReference type="AlphaFoldDB" id="A0A4R4NS12"/>
<feature type="region of interest" description="Disordered" evidence="1">
    <location>
        <begin position="1"/>
        <end position="138"/>
    </location>
</feature>
<evidence type="ECO:0000256" key="1">
    <source>
        <dbReference type="SAM" id="MobiDB-lite"/>
    </source>
</evidence>
<gene>
    <name evidence="3" type="ORF">E1267_03725</name>
</gene>
<keyword evidence="4" id="KW-1185">Reference proteome</keyword>
<evidence type="ECO:0000313" key="3">
    <source>
        <dbReference type="EMBL" id="TDC10667.1"/>
    </source>
</evidence>
<feature type="transmembrane region" description="Helical" evidence="2">
    <location>
        <begin position="145"/>
        <end position="170"/>
    </location>
</feature>
<keyword evidence="2" id="KW-0472">Membrane</keyword>
<keyword evidence="2" id="KW-0812">Transmembrane</keyword>
<organism evidence="3 4">
    <name type="scientific">Nonomuraea longispora</name>
    <dbReference type="NCBI Taxonomy" id="1848320"/>
    <lineage>
        <taxon>Bacteria</taxon>
        <taxon>Bacillati</taxon>
        <taxon>Actinomycetota</taxon>
        <taxon>Actinomycetes</taxon>
        <taxon>Streptosporangiales</taxon>
        <taxon>Streptosporangiaceae</taxon>
        <taxon>Nonomuraea</taxon>
    </lineage>
</organism>
<dbReference type="Proteomes" id="UP000295157">
    <property type="component" value="Unassembled WGS sequence"/>
</dbReference>
<feature type="compositionally biased region" description="Gly residues" evidence="1">
    <location>
        <begin position="92"/>
        <end position="109"/>
    </location>
</feature>
<proteinExistence type="predicted"/>
<dbReference type="EMBL" id="SMJZ01000007">
    <property type="protein sequence ID" value="TDC10667.1"/>
    <property type="molecule type" value="Genomic_DNA"/>
</dbReference>
<protein>
    <submittedName>
        <fullName evidence="3">Uncharacterized protein</fullName>
    </submittedName>
</protein>
<comment type="caution">
    <text evidence="3">The sequence shown here is derived from an EMBL/GenBank/DDBJ whole genome shotgun (WGS) entry which is preliminary data.</text>
</comment>
<evidence type="ECO:0000313" key="4">
    <source>
        <dbReference type="Proteomes" id="UP000295157"/>
    </source>
</evidence>
<feature type="compositionally biased region" description="Pro residues" evidence="1">
    <location>
        <begin position="25"/>
        <end position="48"/>
    </location>
</feature>
<evidence type="ECO:0000256" key="2">
    <source>
        <dbReference type="SAM" id="Phobius"/>
    </source>
</evidence>
<keyword evidence="2" id="KW-1133">Transmembrane helix</keyword>
<dbReference type="RefSeq" id="WP_132329767.1">
    <property type="nucleotide sequence ID" value="NZ_SMJZ01000007.1"/>
</dbReference>
<feature type="compositionally biased region" description="Low complexity" evidence="1">
    <location>
        <begin position="208"/>
        <end position="223"/>
    </location>
</feature>
<accession>A0A4R4NS12</accession>